<dbReference type="InterPro" id="IPR045629">
    <property type="entry name" value="DUF6232"/>
</dbReference>
<dbReference type="RefSeq" id="WP_203788068.1">
    <property type="nucleotide sequence ID" value="NZ_BOMV01000082.1"/>
</dbReference>
<feature type="transmembrane region" description="Helical" evidence="1">
    <location>
        <begin position="56"/>
        <end position="75"/>
    </location>
</feature>
<accession>A0A919MYL3</accession>
<organism evidence="2 3">
    <name type="scientific">Paractinoplanes rishiriensis</name>
    <dbReference type="NCBI Taxonomy" id="1050105"/>
    <lineage>
        <taxon>Bacteria</taxon>
        <taxon>Bacillati</taxon>
        <taxon>Actinomycetota</taxon>
        <taxon>Actinomycetes</taxon>
        <taxon>Micromonosporales</taxon>
        <taxon>Micromonosporaceae</taxon>
        <taxon>Paractinoplanes</taxon>
    </lineage>
</organism>
<keyword evidence="1" id="KW-0472">Membrane</keyword>
<reference evidence="2" key="1">
    <citation type="submission" date="2021-01" db="EMBL/GenBank/DDBJ databases">
        <title>Whole genome shotgun sequence of Actinoplanes rishiriensis NBRC 108556.</title>
        <authorList>
            <person name="Komaki H."/>
            <person name="Tamura T."/>
        </authorList>
    </citation>
    <scope>NUCLEOTIDE SEQUENCE</scope>
    <source>
        <strain evidence="2">NBRC 108556</strain>
    </source>
</reference>
<keyword evidence="1" id="KW-0812">Transmembrane</keyword>
<evidence type="ECO:0000313" key="2">
    <source>
        <dbReference type="EMBL" id="GIF00344.1"/>
    </source>
</evidence>
<evidence type="ECO:0000256" key="1">
    <source>
        <dbReference type="SAM" id="Phobius"/>
    </source>
</evidence>
<feature type="transmembrane region" description="Helical" evidence="1">
    <location>
        <begin position="81"/>
        <end position="99"/>
    </location>
</feature>
<dbReference type="AlphaFoldDB" id="A0A919MYL3"/>
<dbReference type="Pfam" id="PF19744">
    <property type="entry name" value="DUF6232"/>
    <property type="match status" value="1"/>
</dbReference>
<keyword evidence="1" id="KW-1133">Transmembrane helix</keyword>
<gene>
    <name evidence="2" type="ORF">Ari01nite_78080</name>
</gene>
<proteinExistence type="predicted"/>
<keyword evidence="3" id="KW-1185">Reference proteome</keyword>
<protein>
    <recommendedName>
        <fullName evidence="4">Transmembrane protein</fullName>
    </recommendedName>
</protein>
<evidence type="ECO:0000313" key="3">
    <source>
        <dbReference type="Proteomes" id="UP000636960"/>
    </source>
</evidence>
<sequence>MTLNSDTSEADQPVYYPGPGIVVTGTYIETDDSIYRVRDLVVEDPAYFYAHTARAVALYCGTLELLLAAGVAALYGSASWLLGAAGVLAATGLIAAIWIDYCRNPRHMELTALHRGRRVVLFTSDNRRVFEQVRRAVVRALEAKRPLRP</sequence>
<dbReference type="EMBL" id="BOMV01000082">
    <property type="protein sequence ID" value="GIF00344.1"/>
    <property type="molecule type" value="Genomic_DNA"/>
</dbReference>
<evidence type="ECO:0008006" key="4">
    <source>
        <dbReference type="Google" id="ProtNLM"/>
    </source>
</evidence>
<dbReference type="Proteomes" id="UP000636960">
    <property type="component" value="Unassembled WGS sequence"/>
</dbReference>
<comment type="caution">
    <text evidence="2">The sequence shown here is derived from an EMBL/GenBank/DDBJ whole genome shotgun (WGS) entry which is preliminary data.</text>
</comment>
<name>A0A919MYL3_9ACTN</name>